<comment type="cofactor">
    <cofactor evidence="4">
        <name>(R)-lipoate</name>
        <dbReference type="ChEBI" id="CHEBI:83088"/>
    </cofactor>
</comment>
<evidence type="ECO:0000256" key="2">
    <source>
        <dbReference type="ARBA" id="ARBA00022823"/>
    </source>
</evidence>
<feature type="region of interest" description="Disordered" evidence="5">
    <location>
        <begin position="134"/>
        <end position="174"/>
    </location>
</feature>
<evidence type="ECO:0000259" key="7">
    <source>
        <dbReference type="PROSITE" id="PS51826"/>
    </source>
</evidence>
<dbReference type="EC" id="2.3.1.-" evidence="4"/>
<dbReference type="Gene3D" id="2.40.50.100">
    <property type="match status" value="1"/>
</dbReference>
<evidence type="ECO:0000256" key="5">
    <source>
        <dbReference type="SAM" id="MobiDB-lite"/>
    </source>
</evidence>
<dbReference type="InterPro" id="IPR001078">
    <property type="entry name" value="2-oxoacid_DH_actylTfrase"/>
</dbReference>
<dbReference type="InterPro" id="IPR023213">
    <property type="entry name" value="CAT-like_dom_sf"/>
</dbReference>
<dbReference type="EMBL" id="CADEPI010000482">
    <property type="protein sequence ID" value="CAB3386432.1"/>
    <property type="molecule type" value="Genomic_DNA"/>
</dbReference>
<evidence type="ECO:0000313" key="8">
    <source>
        <dbReference type="EMBL" id="CAB3386432.1"/>
    </source>
</evidence>
<dbReference type="Pfam" id="PF00364">
    <property type="entry name" value="Biotin_lipoyl"/>
    <property type="match status" value="1"/>
</dbReference>
<reference evidence="8 9" key="1">
    <citation type="submission" date="2020-04" db="EMBL/GenBank/DDBJ databases">
        <authorList>
            <person name="Alioto T."/>
            <person name="Alioto T."/>
            <person name="Gomez Garrido J."/>
        </authorList>
    </citation>
    <scope>NUCLEOTIDE SEQUENCE [LARGE SCALE GENOMIC DNA]</scope>
</reference>
<comment type="caution">
    <text evidence="8">The sequence shown here is derived from an EMBL/GenBank/DDBJ whole genome shotgun (WGS) entry which is preliminary data.</text>
</comment>
<dbReference type="InterPro" id="IPR011053">
    <property type="entry name" value="Single_hybrid_motif"/>
</dbReference>
<dbReference type="PROSITE" id="PS50968">
    <property type="entry name" value="BIOTINYL_LIPOYL"/>
    <property type="match status" value="1"/>
</dbReference>
<dbReference type="SUPFAM" id="SSF47005">
    <property type="entry name" value="Peripheral subunit-binding domain of 2-oxo acid dehydrogenase complex"/>
    <property type="match status" value="1"/>
</dbReference>
<dbReference type="GO" id="GO:0045254">
    <property type="term" value="C:pyruvate dehydrogenase complex"/>
    <property type="evidence" value="ECO:0007669"/>
    <property type="project" value="InterPro"/>
</dbReference>
<evidence type="ECO:0000259" key="6">
    <source>
        <dbReference type="PROSITE" id="PS50968"/>
    </source>
</evidence>
<dbReference type="InterPro" id="IPR003016">
    <property type="entry name" value="2-oxoA_DH_lipoyl-BS"/>
</dbReference>
<feature type="compositionally biased region" description="Low complexity" evidence="5">
    <location>
        <begin position="134"/>
        <end position="158"/>
    </location>
</feature>
<keyword evidence="3" id="KW-0809">Transit peptide</keyword>
<organism evidence="8 9">
    <name type="scientific">Cloeon dipterum</name>
    <dbReference type="NCBI Taxonomy" id="197152"/>
    <lineage>
        <taxon>Eukaryota</taxon>
        <taxon>Metazoa</taxon>
        <taxon>Ecdysozoa</taxon>
        <taxon>Arthropoda</taxon>
        <taxon>Hexapoda</taxon>
        <taxon>Insecta</taxon>
        <taxon>Pterygota</taxon>
        <taxon>Palaeoptera</taxon>
        <taxon>Ephemeroptera</taxon>
        <taxon>Pisciforma</taxon>
        <taxon>Baetidae</taxon>
        <taxon>Cloeon</taxon>
    </lineage>
</organism>
<comment type="similarity">
    <text evidence="1 4">Belongs to the 2-oxoacid dehydrogenase family.</text>
</comment>
<dbReference type="PANTHER" id="PTHR23151">
    <property type="entry name" value="DIHYDROLIPOAMIDE ACETYL/SUCCINYL-TRANSFERASE-RELATED"/>
    <property type="match status" value="1"/>
</dbReference>
<gene>
    <name evidence="8" type="ORF">CLODIP_2_CD00655</name>
</gene>
<keyword evidence="2 4" id="KW-0450">Lipoyl</keyword>
<dbReference type="InterPro" id="IPR045257">
    <property type="entry name" value="E2/Pdx1"/>
</dbReference>
<proteinExistence type="inferred from homology"/>
<dbReference type="InterPro" id="IPR036625">
    <property type="entry name" value="E3-bd_dom_sf"/>
</dbReference>
<protein>
    <recommendedName>
        <fullName evidence="4">Dihydrolipoamide acetyltransferase component of pyruvate dehydrogenase complex</fullName>
        <ecNumber evidence="4">2.3.1.-</ecNumber>
    </recommendedName>
</protein>
<feature type="domain" description="Peripheral subunit-binding (PSBD)" evidence="7">
    <location>
        <begin position="170"/>
        <end position="207"/>
    </location>
</feature>
<sequence>MASALTGRLGRQVANKFLPTLLTPKLRLRVKLEHGFRQSAALFVVGSEIKMPSLSPTMAEGTIVKWLKNEGDPIAAGDVLCDIQTDKAIVSFEIEEEGILAKILVGNDAKDVKVGTLIALMVAEGEDWKGVEIPAAGSAAPPSSPAEAKPAASQAAPAVEKKTAGGHSGGQGPAVHRLLEQFGLSSSDVPATGPKGNLLKGDILNLVNQKGLKPKAPQTVLPPAASKAAAPAAAAPSKTPAAKAKPQVAKGSKFIDVELTNMRKTIAKRLSQSKSTIPHSYGGIDCDISEVLKLRKALKSEGIATSVNDFVIKAVATALRQYPHMNCIWDGQQAVPVGDVDVSVAVATDTGLITPIVKKASEKGVQEISAVVRDLAARAKQGKLQLNEFQGGSFTISNLGMFGINYFSAIINPPQCSILAVGTGRLILGSDGKPVQSMNVTLSYDRRAIDEEQAAEFLSGLRDILKDPSRMLLGGVPPSMRARVGI</sequence>
<evidence type="ECO:0000256" key="1">
    <source>
        <dbReference type="ARBA" id="ARBA00007317"/>
    </source>
</evidence>
<dbReference type="Pfam" id="PF02817">
    <property type="entry name" value="E3_binding"/>
    <property type="match status" value="1"/>
</dbReference>
<dbReference type="FunFam" id="2.40.50.100:FF:000010">
    <property type="entry name" value="Acetyltransferase component of pyruvate dehydrogenase complex"/>
    <property type="match status" value="1"/>
</dbReference>
<evidence type="ECO:0000256" key="3">
    <source>
        <dbReference type="ARBA" id="ARBA00022946"/>
    </source>
</evidence>
<dbReference type="Proteomes" id="UP000494165">
    <property type="component" value="Unassembled WGS sequence"/>
</dbReference>
<dbReference type="GO" id="GO:0005739">
    <property type="term" value="C:mitochondrion"/>
    <property type="evidence" value="ECO:0007669"/>
    <property type="project" value="TreeGrafter"/>
</dbReference>
<dbReference type="InterPro" id="IPR000089">
    <property type="entry name" value="Biotin_lipoyl"/>
</dbReference>
<keyword evidence="9" id="KW-1185">Reference proteome</keyword>
<feature type="domain" description="Lipoyl-binding" evidence="6">
    <location>
        <begin position="46"/>
        <end position="122"/>
    </location>
</feature>
<dbReference type="SUPFAM" id="SSF52777">
    <property type="entry name" value="CoA-dependent acyltransferases"/>
    <property type="match status" value="1"/>
</dbReference>
<dbReference type="SUPFAM" id="SSF51230">
    <property type="entry name" value="Single hybrid motif"/>
    <property type="match status" value="1"/>
</dbReference>
<evidence type="ECO:0000256" key="4">
    <source>
        <dbReference type="RuleBase" id="RU003423"/>
    </source>
</evidence>
<name>A0A8S1E0G2_9INSE</name>
<dbReference type="PROSITE" id="PS51826">
    <property type="entry name" value="PSBD"/>
    <property type="match status" value="1"/>
</dbReference>
<dbReference type="Gene3D" id="4.10.320.10">
    <property type="entry name" value="E3-binding domain"/>
    <property type="match status" value="1"/>
</dbReference>
<dbReference type="GO" id="GO:0006086">
    <property type="term" value="P:pyruvate decarboxylation to acetyl-CoA"/>
    <property type="evidence" value="ECO:0007669"/>
    <property type="project" value="InterPro"/>
</dbReference>
<keyword evidence="4" id="KW-0808">Transferase</keyword>
<dbReference type="Gene3D" id="3.30.559.10">
    <property type="entry name" value="Chloramphenicol acetyltransferase-like domain"/>
    <property type="match status" value="1"/>
</dbReference>
<dbReference type="PANTHER" id="PTHR23151:SF90">
    <property type="entry name" value="DIHYDROLIPOYLLYSINE-RESIDUE ACETYLTRANSFERASE COMPONENT OF PYRUVATE DEHYDROGENASE COMPLEX, MITOCHONDRIAL-RELATED"/>
    <property type="match status" value="1"/>
</dbReference>
<dbReference type="GO" id="GO:0016746">
    <property type="term" value="F:acyltransferase activity"/>
    <property type="evidence" value="ECO:0007669"/>
    <property type="project" value="UniProtKB-KW"/>
</dbReference>
<dbReference type="PROSITE" id="PS00189">
    <property type="entry name" value="LIPOYL"/>
    <property type="match status" value="1"/>
</dbReference>
<dbReference type="CDD" id="cd06849">
    <property type="entry name" value="lipoyl_domain"/>
    <property type="match status" value="1"/>
</dbReference>
<dbReference type="Pfam" id="PF00198">
    <property type="entry name" value="2-oxoacid_dh"/>
    <property type="match status" value="1"/>
</dbReference>
<keyword evidence="4" id="KW-0012">Acyltransferase</keyword>
<dbReference type="AlphaFoldDB" id="A0A8S1E0G2"/>
<accession>A0A8S1E0G2</accession>
<dbReference type="OrthoDB" id="537444at2759"/>
<evidence type="ECO:0000313" key="9">
    <source>
        <dbReference type="Proteomes" id="UP000494165"/>
    </source>
</evidence>
<dbReference type="InterPro" id="IPR004167">
    <property type="entry name" value="PSBD"/>
</dbReference>